<dbReference type="Proteomes" id="UP001165083">
    <property type="component" value="Unassembled WGS sequence"/>
</dbReference>
<feature type="signal peptide" evidence="1">
    <location>
        <begin position="1"/>
        <end position="20"/>
    </location>
</feature>
<gene>
    <name evidence="2" type="ORF">Plil01_000856800</name>
</gene>
<reference evidence="2" key="1">
    <citation type="submission" date="2023-04" db="EMBL/GenBank/DDBJ databases">
        <title>Phytophthora lilii NBRC 32176.</title>
        <authorList>
            <person name="Ichikawa N."/>
            <person name="Sato H."/>
            <person name="Tonouchi N."/>
        </authorList>
    </citation>
    <scope>NUCLEOTIDE SEQUENCE</scope>
    <source>
        <strain evidence="2">NBRC 32176</strain>
    </source>
</reference>
<dbReference type="EMBL" id="BSXW01000414">
    <property type="protein sequence ID" value="GMF21659.1"/>
    <property type="molecule type" value="Genomic_DNA"/>
</dbReference>
<name>A0A9W6TSX3_9STRA</name>
<organism evidence="2 3">
    <name type="scientific">Phytophthora lilii</name>
    <dbReference type="NCBI Taxonomy" id="2077276"/>
    <lineage>
        <taxon>Eukaryota</taxon>
        <taxon>Sar</taxon>
        <taxon>Stramenopiles</taxon>
        <taxon>Oomycota</taxon>
        <taxon>Peronosporomycetes</taxon>
        <taxon>Peronosporales</taxon>
        <taxon>Peronosporaceae</taxon>
        <taxon>Phytophthora</taxon>
    </lineage>
</organism>
<keyword evidence="3" id="KW-1185">Reference proteome</keyword>
<comment type="caution">
    <text evidence="2">The sequence shown here is derived from an EMBL/GenBank/DDBJ whole genome shotgun (WGS) entry which is preliminary data.</text>
</comment>
<proteinExistence type="predicted"/>
<evidence type="ECO:0000313" key="3">
    <source>
        <dbReference type="Proteomes" id="UP001165083"/>
    </source>
</evidence>
<feature type="chain" id="PRO_5040891718" evidence="1">
    <location>
        <begin position="21"/>
        <end position="226"/>
    </location>
</feature>
<protein>
    <submittedName>
        <fullName evidence="2">Unnamed protein product</fullName>
    </submittedName>
</protein>
<evidence type="ECO:0000256" key="1">
    <source>
        <dbReference type="SAM" id="SignalP"/>
    </source>
</evidence>
<accession>A0A9W6TSX3</accession>
<evidence type="ECO:0000313" key="2">
    <source>
        <dbReference type="EMBL" id="GMF21659.1"/>
    </source>
</evidence>
<sequence length="226" mass="24652">MKIFALVVTFVATNACLAFADNATSCYTPCEQDDEYCEIATGVCRGPSYDGECFNLATSAYQDGCDDGFECIDNKCDYATADDTDSDDQLEAYSHSGEDASSYEPMCLTEGCDGTREYCDSSIGECRSASNDTECYNATIALFRDGCDARYECIDDLCRVSAEPVDGRTCHLICSAGKFCENDTTECRGPDYDGECFNLATGLFQDGCDDGYYCSFNKCVDVDLDD</sequence>
<dbReference type="OrthoDB" id="103923at2759"/>
<dbReference type="AlphaFoldDB" id="A0A9W6TSX3"/>
<keyword evidence="1" id="KW-0732">Signal</keyword>